<evidence type="ECO:0000313" key="2">
    <source>
        <dbReference type="Proteomes" id="UP001057402"/>
    </source>
</evidence>
<sequence>MGKIVSEADVSGSAPATRQHLLEETNQEDVESGVGNAGRRRTRSSGKRPEEPWKGEFVKSIMHAGLDAIITRFSVISINAGKLSSGYYLVFF</sequence>
<gene>
    <name evidence="1" type="ORF">MLD38_035619</name>
</gene>
<comment type="caution">
    <text evidence="1">The sequence shown here is derived from an EMBL/GenBank/DDBJ whole genome shotgun (WGS) entry which is preliminary data.</text>
</comment>
<dbReference type="Proteomes" id="UP001057402">
    <property type="component" value="Chromosome 11"/>
</dbReference>
<evidence type="ECO:0000313" key="1">
    <source>
        <dbReference type="EMBL" id="KAI4310657.1"/>
    </source>
</evidence>
<name>A0ACB9LHJ8_9MYRT</name>
<reference evidence="2" key="1">
    <citation type="journal article" date="2023" name="Front. Plant Sci.">
        <title>Chromosomal-level genome assembly of Melastoma candidum provides insights into trichome evolution.</title>
        <authorList>
            <person name="Zhong Y."/>
            <person name="Wu W."/>
            <person name="Sun C."/>
            <person name="Zou P."/>
            <person name="Liu Y."/>
            <person name="Dai S."/>
            <person name="Zhou R."/>
        </authorList>
    </citation>
    <scope>NUCLEOTIDE SEQUENCE [LARGE SCALE GENOMIC DNA]</scope>
</reference>
<keyword evidence="2" id="KW-1185">Reference proteome</keyword>
<protein>
    <submittedName>
        <fullName evidence="1">Uncharacterized protein</fullName>
    </submittedName>
</protein>
<accession>A0ACB9LHJ8</accession>
<organism evidence="1 2">
    <name type="scientific">Melastoma candidum</name>
    <dbReference type="NCBI Taxonomy" id="119954"/>
    <lineage>
        <taxon>Eukaryota</taxon>
        <taxon>Viridiplantae</taxon>
        <taxon>Streptophyta</taxon>
        <taxon>Embryophyta</taxon>
        <taxon>Tracheophyta</taxon>
        <taxon>Spermatophyta</taxon>
        <taxon>Magnoliopsida</taxon>
        <taxon>eudicotyledons</taxon>
        <taxon>Gunneridae</taxon>
        <taxon>Pentapetalae</taxon>
        <taxon>rosids</taxon>
        <taxon>malvids</taxon>
        <taxon>Myrtales</taxon>
        <taxon>Melastomataceae</taxon>
        <taxon>Melastomatoideae</taxon>
        <taxon>Melastomateae</taxon>
        <taxon>Melastoma</taxon>
    </lineage>
</organism>
<dbReference type="EMBL" id="CM042890">
    <property type="protein sequence ID" value="KAI4310657.1"/>
    <property type="molecule type" value="Genomic_DNA"/>
</dbReference>
<proteinExistence type="predicted"/>